<reference evidence="5 6" key="1">
    <citation type="journal article" date="2024" name="Science">
        <title>Giant polyketide synthase enzymes in the biosynthesis of giant marine polyether toxins.</title>
        <authorList>
            <person name="Fallon T.R."/>
            <person name="Shende V.V."/>
            <person name="Wierzbicki I.H."/>
            <person name="Pendleton A.L."/>
            <person name="Watervoot N.F."/>
            <person name="Auber R.P."/>
            <person name="Gonzalez D.J."/>
            <person name="Wisecaver J.H."/>
            <person name="Moore B.S."/>
        </authorList>
    </citation>
    <scope>NUCLEOTIDE SEQUENCE [LARGE SCALE GENOMIC DNA]</scope>
    <source>
        <strain evidence="5 6">12B1</strain>
    </source>
</reference>
<dbReference type="InterPro" id="IPR006439">
    <property type="entry name" value="HAD-SF_hydro_IA"/>
</dbReference>
<keyword evidence="3" id="KW-0949">S-adenosyl-L-methionine</keyword>
<dbReference type="PANTHER" id="PTHR45875">
    <property type="entry name" value="METHYLTRANSFERASE N6AMT1"/>
    <property type="match status" value="1"/>
</dbReference>
<dbReference type="Pfam" id="PF00702">
    <property type="entry name" value="Hydrolase"/>
    <property type="match status" value="1"/>
</dbReference>
<dbReference type="NCBIfam" id="TIGR01509">
    <property type="entry name" value="HAD-SF-IA-v3"/>
    <property type="match status" value="1"/>
</dbReference>
<dbReference type="InterPro" id="IPR023214">
    <property type="entry name" value="HAD_sf"/>
</dbReference>
<evidence type="ECO:0000256" key="3">
    <source>
        <dbReference type="ARBA" id="ARBA00022691"/>
    </source>
</evidence>
<dbReference type="InterPro" id="IPR036412">
    <property type="entry name" value="HAD-like_sf"/>
</dbReference>
<sequence>MLELGPDDAAAALRRLNYAEEPLRRAGVYAPCHGTALLLAAIAAEAEALRAASPAICLDLGCGSGVVAALLAALLPQSHVIASDILPPAPRAALETAARNGARVAPLCADLLRAFRPRSIDCAAFHVPYVPTSDEILTNAAARADFSATWAGGPRGRGVLLRLLPTLRAALSPSATLYLLFYEADELVDLAAAHGLRAVPIGRFHSSVETLFVLRCTLAAPRVLVLDCGSVTNADATADLAALAAAMRVDVDAARRGMAAAWAAARAAPSDAAAYWRTALHVAGAAAPADDEAVRRCEAAVHATLRRTHDATLATARHLKARGALVGVLSNHVVSPPWFQACDAAAGLYELASHPSLVVVSQEVRAAKPEPRIYEVFLERLRAVAPGVQPAELLFVDDKEKNVRAARQMGWNALCFDATHAAPGALAAALGRMGLE</sequence>
<dbReference type="GO" id="GO:0008757">
    <property type="term" value="F:S-adenosylmethionine-dependent methyltransferase activity"/>
    <property type="evidence" value="ECO:0007669"/>
    <property type="project" value="TreeGrafter"/>
</dbReference>
<evidence type="ECO:0000256" key="2">
    <source>
        <dbReference type="ARBA" id="ARBA00022679"/>
    </source>
</evidence>
<feature type="domain" description="Methyltransferase" evidence="4">
    <location>
        <begin position="58"/>
        <end position="134"/>
    </location>
</feature>
<dbReference type="GO" id="GO:0032259">
    <property type="term" value="P:methylation"/>
    <property type="evidence" value="ECO:0007669"/>
    <property type="project" value="UniProtKB-KW"/>
</dbReference>
<dbReference type="Gene3D" id="3.40.50.1000">
    <property type="entry name" value="HAD superfamily/HAD-like"/>
    <property type="match status" value="1"/>
</dbReference>
<dbReference type="SUPFAM" id="SSF53335">
    <property type="entry name" value="S-adenosyl-L-methionine-dependent methyltransferases"/>
    <property type="match status" value="1"/>
</dbReference>
<dbReference type="GO" id="GO:0035657">
    <property type="term" value="C:eRF1 methyltransferase complex"/>
    <property type="evidence" value="ECO:0007669"/>
    <property type="project" value="TreeGrafter"/>
</dbReference>
<protein>
    <recommendedName>
        <fullName evidence="4">Methyltransferase domain-containing protein</fullName>
    </recommendedName>
</protein>
<dbReference type="EMBL" id="JBGBPQ010000023">
    <property type="protein sequence ID" value="KAL1500506.1"/>
    <property type="molecule type" value="Genomic_DNA"/>
</dbReference>
<dbReference type="Proteomes" id="UP001515480">
    <property type="component" value="Unassembled WGS sequence"/>
</dbReference>
<dbReference type="GO" id="GO:0008276">
    <property type="term" value="F:protein methyltransferase activity"/>
    <property type="evidence" value="ECO:0007669"/>
    <property type="project" value="TreeGrafter"/>
</dbReference>
<evidence type="ECO:0000313" key="6">
    <source>
        <dbReference type="Proteomes" id="UP001515480"/>
    </source>
</evidence>
<keyword evidence="1" id="KW-0489">Methyltransferase</keyword>
<dbReference type="Pfam" id="PF13649">
    <property type="entry name" value="Methyltransf_25"/>
    <property type="match status" value="1"/>
</dbReference>
<keyword evidence="6" id="KW-1185">Reference proteome</keyword>
<gene>
    <name evidence="5" type="ORF">AB1Y20_013163</name>
</gene>
<proteinExistence type="predicted"/>
<dbReference type="Gene3D" id="3.40.50.150">
    <property type="entry name" value="Vaccinia Virus protein VP39"/>
    <property type="match status" value="1"/>
</dbReference>
<dbReference type="PANTHER" id="PTHR45875:SF1">
    <property type="entry name" value="METHYLTRANSFERASE N6AMT1"/>
    <property type="match status" value="1"/>
</dbReference>
<dbReference type="InterPro" id="IPR029063">
    <property type="entry name" value="SAM-dependent_MTases_sf"/>
</dbReference>
<dbReference type="InterPro" id="IPR041698">
    <property type="entry name" value="Methyltransf_25"/>
</dbReference>
<dbReference type="InterPro" id="IPR052190">
    <property type="entry name" value="Euk-Arch_PrmC-MTase"/>
</dbReference>
<organism evidence="5 6">
    <name type="scientific">Prymnesium parvum</name>
    <name type="common">Toxic golden alga</name>
    <dbReference type="NCBI Taxonomy" id="97485"/>
    <lineage>
        <taxon>Eukaryota</taxon>
        <taxon>Haptista</taxon>
        <taxon>Haptophyta</taxon>
        <taxon>Prymnesiophyceae</taxon>
        <taxon>Prymnesiales</taxon>
        <taxon>Prymnesiaceae</taxon>
        <taxon>Prymnesium</taxon>
    </lineage>
</organism>
<keyword evidence="2" id="KW-0808">Transferase</keyword>
<dbReference type="AlphaFoldDB" id="A0AB34IMV5"/>
<comment type="caution">
    <text evidence="5">The sequence shown here is derived from an EMBL/GenBank/DDBJ whole genome shotgun (WGS) entry which is preliminary data.</text>
</comment>
<evidence type="ECO:0000256" key="1">
    <source>
        <dbReference type="ARBA" id="ARBA00022603"/>
    </source>
</evidence>
<evidence type="ECO:0000313" key="5">
    <source>
        <dbReference type="EMBL" id="KAL1500506.1"/>
    </source>
</evidence>
<name>A0AB34IMV5_PRYPA</name>
<evidence type="ECO:0000259" key="4">
    <source>
        <dbReference type="Pfam" id="PF13649"/>
    </source>
</evidence>
<dbReference type="SUPFAM" id="SSF56784">
    <property type="entry name" value="HAD-like"/>
    <property type="match status" value="1"/>
</dbReference>
<accession>A0AB34IMV5</accession>